<dbReference type="PROSITE" id="PS51914">
    <property type="entry name" value="MRH"/>
    <property type="match status" value="7"/>
</dbReference>
<keyword evidence="6" id="KW-0472">Membrane</keyword>
<sequence>MCAIMKTNMLGIFSPFLLIFLVVSFIYGPNSAVSAVKTCKTDHDKVITGWDWEVRNGNAASESYFINICGPAENCGKDTSVCKIGDKPGSTAKNYGASATGNLPTMPYGKGFSITFTGTESSKTGCENKNIQTKINFQCDKILGSPELVDDDGCMVIIEFYTKEACNKSAKVDKIKEIPCVIYNKVDKKKRDLSPLIKLSGGHRVSSESRSVEIFINVCRDITFGPKVPAGTCGNDNDQPSPACRIDKKKPIGKITSTSKLYYDGDKIKLVYNITGTETIPECPNGVKTDITFLCKEQFSNGGAGPILITNVDASPPPCHYDIIWGTGHACTNNDVLTQKCKFTNGEVSFDLIKLEKPKKELSYGLTAGEYDYRIKVCSNGQPCGSDLDGAHTAVCQIKTKKTSEAYSCGNADDRSVRYADGDLTMVYKGGSPCKTGIHRRTIITFRCDPAVEIGEPTFVIEEHCYYYFEWKTRHVCPSRKAGACSVVSKSGDTYDLSILTKNTNNTWLAVNDRKRASGYTYYINVCGSLAKMQYPECHESAACEVKDGKGRGIGMYKTTPTISESGSLSLKYTGGKCPGFGKKNITTIIKFICKNKDLESPPELASMSWDGCDYVFAWTTAAACSLQVTTGKDCFLEDSVTGNVYDLSPLAKGTGGKDYFTVTTKSSDEYYIKICSKEALDKSVCGNKDSAGICQKTKDNTYIAGKVHGNMYYYDGVLKLPFTNGQTCHNKVERKAYITFFCSEAADLGKPVFVGETERCLYNFAWYTKYACPMKTMVCVVKDSQGNEYDLSPLVKTDGNWVVTKAGVTYYINICRVLHQTKETSGCPSNSSACMKKADGTVTSIGEIVGTLAMHKKSPVLQYQTKTIRTIITFTCNHQGQSGEPKLSSHDPDRLYSFTWDTKEACRIEPKNDESGCHDKDTRIYLLKKPEGYTISGPDGGRITLGICQNITCSDKTSPGKKKPISRKKPSTACFIKKDGKAVSIGRSAKSTLEHGLDVTTLTYLGGDLKITPSWARYYETRINFVCTPNITKGKPEFIELVENVYFIEFKTSVVCKSVDVSCVATSQDKHYDLNPLTLTN</sequence>
<evidence type="ECO:0000256" key="3">
    <source>
        <dbReference type="ARBA" id="ARBA00022692"/>
    </source>
</evidence>
<evidence type="ECO:0000256" key="1">
    <source>
        <dbReference type="ARBA" id="ARBA00004308"/>
    </source>
</evidence>
<keyword evidence="8" id="KW-0675">Receptor</keyword>
<dbReference type="PANTHER" id="PTHR15071">
    <property type="entry name" value="MANNOSE-6-PHOSPHATE RECEPTOR FAMILY MEMBER"/>
    <property type="match status" value="1"/>
</dbReference>
<evidence type="ECO:0000256" key="5">
    <source>
        <dbReference type="ARBA" id="ARBA00022989"/>
    </source>
</evidence>
<dbReference type="Pfam" id="PF00878">
    <property type="entry name" value="CIMR"/>
    <property type="match status" value="7"/>
</dbReference>
<evidence type="ECO:0000313" key="8">
    <source>
        <dbReference type="EMBL" id="CAB3978579.1"/>
    </source>
</evidence>
<comment type="caution">
    <text evidence="8">The sequence shown here is derived from an EMBL/GenBank/DDBJ whole genome shotgun (WGS) entry which is preliminary data.</text>
</comment>
<comment type="subcellular location">
    <subcellularLocation>
        <location evidence="1">Endomembrane system</location>
    </subcellularLocation>
</comment>
<dbReference type="InterPro" id="IPR000479">
    <property type="entry name" value="CIMR_rpt"/>
</dbReference>
<dbReference type="FunFam" id="2.70.130.10:FF:000016">
    <property type="entry name" value="Insulin-like growth factor 2 receptor"/>
    <property type="match status" value="1"/>
</dbReference>
<evidence type="ECO:0000256" key="4">
    <source>
        <dbReference type="ARBA" id="ARBA00022729"/>
    </source>
</evidence>
<keyword evidence="2" id="KW-0813">Transport</keyword>
<dbReference type="EMBL" id="CACRXK020000127">
    <property type="protein sequence ID" value="CAB3978579.1"/>
    <property type="molecule type" value="Genomic_DNA"/>
</dbReference>
<keyword evidence="4" id="KW-0732">Signal</keyword>
<evidence type="ECO:0000256" key="7">
    <source>
        <dbReference type="ARBA" id="ARBA00023157"/>
    </source>
</evidence>
<organism evidence="8 9">
    <name type="scientific">Paramuricea clavata</name>
    <name type="common">Red gorgonian</name>
    <name type="synonym">Violescent sea-whip</name>
    <dbReference type="NCBI Taxonomy" id="317549"/>
    <lineage>
        <taxon>Eukaryota</taxon>
        <taxon>Metazoa</taxon>
        <taxon>Cnidaria</taxon>
        <taxon>Anthozoa</taxon>
        <taxon>Octocorallia</taxon>
        <taxon>Malacalcyonacea</taxon>
        <taxon>Plexauridae</taxon>
        <taxon>Paramuricea</taxon>
    </lineage>
</organism>
<dbReference type="OrthoDB" id="5949540at2759"/>
<dbReference type="GO" id="GO:0010008">
    <property type="term" value="C:endosome membrane"/>
    <property type="evidence" value="ECO:0007669"/>
    <property type="project" value="UniProtKB-SubCell"/>
</dbReference>
<proteinExistence type="predicted"/>
<name>A0A7D9D8E3_PARCT</name>
<keyword evidence="3" id="KW-0812">Transmembrane</keyword>
<dbReference type="GO" id="GO:0038023">
    <property type="term" value="F:signaling receptor activity"/>
    <property type="evidence" value="ECO:0007669"/>
    <property type="project" value="InterPro"/>
</dbReference>
<dbReference type="GO" id="GO:0000139">
    <property type="term" value="C:Golgi membrane"/>
    <property type="evidence" value="ECO:0007669"/>
    <property type="project" value="UniProtKB-SubCell"/>
</dbReference>
<evidence type="ECO:0000256" key="6">
    <source>
        <dbReference type="ARBA" id="ARBA00023136"/>
    </source>
</evidence>
<dbReference type="GO" id="GO:0005537">
    <property type="term" value="F:D-mannose binding"/>
    <property type="evidence" value="ECO:0007669"/>
    <property type="project" value="InterPro"/>
</dbReference>
<dbReference type="AlphaFoldDB" id="A0A7D9D8E3"/>
<keyword evidence="5" id="KW-1133">Transmembrane helix</keyword>
<protein>
    <submittedName>
        <fullName evidence="8">Cation-independent mannose-6-phosphate receptor-like</fullName>
    </submittedName>
</protein>
<dbReference type="InterPro" id="IPR009011">
    <property type="entry name" value="Man6P_isomerase_rcpt-bd_dom_sf"/>
</dbReference>
<keyword evidence="7" id="KW-1015">Disulfide bond</keyword>
<accession>A0A7D9D8E3</accession>
<dbReference type="GO" id="GO:0007041">
    <property type="term" value="P:lysosomal transport"/>
    <property type="evidence" value="ECO:0007669"/>
    <property type="project" value="InterPro"/>
</dbReference>
<evidence type="ECO:0000256" key="2">
    <source>
        <dbReference type="ARBA" id="ARBA00022448"/>
    </source>
</evidence>
<dbReference type="InterPro" id="IPR044865">
    <property type="entry name" value="MRH_dom"/>
</dbReference>
<dbReference type="PANTHER" id="PTHR15071:SF0">
    <property type="entry name" value="MANNOSE 6-PHOSPHATE RECEPTOR-LIKE PROTEIN 1"/>
    <property type="match status" value="1"/>
</dbReference>
<evidence type="ECO:0000313" key="9">
    <source>
        <dbReference type="Proteomes" id="UP001152795"/>
    </source>
</evidence>
<dbReference type="Gene3D" id="2.70.130.10">
    <property type="entry name" value="Mannose-6-phosphate receptor binding domain"/>
    <property type="match status" value="7"/>
</dbReference>
<dbReference type="Proteomes" id="UP001152795">
    <property type="component" value="Unassembled WGS sequence"/>
</dbReference>
<reference evidence="8" key="1">
    <citation type="submission" date="2020-04" db="EMBL/GenBank/DDBJ databases">
        <authorList>
            <person name="Alioto T."/>
            <person name="Alioto T."/>
            <person name="Gomez Garrido J."/>
        </authorList>
    </citation>
    <scope>NUCLEOTIDE SEQUENCE</scope>
    <source>
        <strain evidence="8">A484AB</strain>
    </source>
</reference>
<gene>
    <name evidence="8" type="ORF">PACLA_8A037995</name>
</gene>
<feature type="non-terminal residue" evidence="8">
    <location>
        <position position="1"/>
    </location>
</feature>
<keyword evidence="9" id="KW-1185">Reference proteome</keyword>
<dbReference type="SUPFAM" id="SSF50911">
    <property type="entry name" value="Mannose 6-phosphate receptor domain"/>
    <property type="match status" value="7"/>
</dbReference>
<dbReference type="SMART" id="SM01404">
    <property type="entry name" value="CIMR"/>
    <property type="match status" value="6"/>
</dbReference>